<proteinExistence type="inferred from homology"/>
<feature type="compositionally biased region" description="Polar residues" evidence="8">
    <location>
        <begin position="288"/>
        <end position="301"/>
    </location>
</feature>
<keyword evidence="4 7" id="KW-0812">Transmembrane</keyword>
<evidence type="ECO:0000256" key="3">
    <source>
        <dbReference type="ARBA" id="ARBA00022475"/>
    </source>
</evidence>
<comment type="similarity">
    <text evidence="7">Belongs to the binding-protein-dependent transport system permease family.</text>
</comment>
<reference evidence="10 11" key="1">
    <citation type="submission" date="2015-10" db="EMBL/GenBank/DDBJ databases">
        <title>Draft genome sequence of Streptomyces longwoodensis DSM 41677, type strain for the species Streptomyces longwoodensis.</title>
        <authorList>
            <person name="Ruckert C."/>
            <person name="Winkler A."/>
            <person name="Kalinowski J."/>
            <person name="Kampfer P."/>
            <person name="Glaeser S."/>
        </authorList>
    </citation>
    <scope>NUCLEOTIDE SEQUENCE [LARGE SCALE GENOMIC DNA]</scope>
    <source>
        <strain evidence="10 11">DSM 41677</strain>
    </source>
</reference>
<comment type="subcellular location">
    <subcellularLocation>
        <location evidence="1 7">Cell membrane</location>
        <topology evidence="1 7">Multi-pass membrane protein</topology>
    </subcellularLocation>
</comment>
<dbReference type="InterPro" id="IPR035906">
    <property type="entry name" value="MetI-like_sf"/>
</dbReference>
<keyword evidence="5 7" id="KW-1133">Transmembrane helix</keyword>
<dbReference type="Proteomes" id="UP000053271">
    <property type="component" value="Unassembled WGS sequence"/>
</dbReference>
<dbReference type="InterPro" id="IPR000515">
    <property type="entry name" value="MetI-like"/>
</dbReference>
<gene>
    <name evidence="10" type="ORF">AQJ30_30845</name>
</gene>
<protein>
    <submittedName>
        <fullName evidence="10">ABC transporter permease</fullName>
    </submittedName>
</protein>
<keyword evidence="6 7" id="KW-0472">Membrane</keyword>
<evidence type="ECO:0000256" key="8">
    <source>
        <dbReference type="SAM" id="MobiDB-lite"/>
    </source>
</evidence>
<evidence type="ECO:0000313" key="11">
    <source>
        <dbReference type="Proteomes" id="UP000053271"/>
    </source>
</evidence>
<feature type="transmembrane region" description="Helical" evidence="7">
    <location>
        <begin position="169"/>
        <end position="202"/>
    </location>
</feature>
<feature type="transmembrane region" description="Helical" evidence="7">
    <location>
        <begin position="222"/>
        <end position="246"/>
    </location>
</feature>
<keyword evidence="2 7" id="KW-0813">Transport</keyword>
<evidence type="ECO:0000256" key="7">
    <source>
        <dbReference type="RuleBase" id="RU363032"/>
    </source>
</evidence>
<dbReference type="CDD" id="cd06261">
    <property type="entry name" value="TM_PBP2"/>
    <property type="match status" value="1"/>
</dbReference>
<feature type="region of interest" description="Disordered" evidence="8">
    <location>
        <begin position="285"/>
        <end position="312"/>
    </location>
</feature>
<dbReference type="Pfam" id="PF00528">
    <property type="entry name" value="BPD_transp_1"/>
    <property type="match status" value="1"/>
</dbReference>
<dbReference type="GO" id="GO:0005886">
    <property type="term" value="C:plasma membrane"/>
    <property type="evidence" value="ECO:0007669"/>
    <property type="project" value="UniProtKB-SubCell"/>
</dbReference>
<comment type="caution">
    <text evidence="10">The sequence shown here is derived from an EMBL/GenBank/DDBJ whole genome shotgun (WGS) entry which is preliminary data.</text>
</comment>
<accession>A0A117QKY1</accession>
<dbReference type="Gene3D" id="1.10.3720.10">
    <property type="entry name" value="MetI-like"/>
    <property type="match status" value="1"/>
</dbReference>
<feature type="transmembrane region" description="Helical" evidence="7">
    <location>
        <begin position="101"/>
        <end position="121"/>
    </location>
</feature>
<evidence type="ECO:0000256" key="2">
    <source>
        <dbReference type="ARBA" id="ARBA00022448"/>
    </source>
</evidence>
<feature type="domain" description="ABC transmembrane type-1" evidence="9">
    <location>
        <begin position="63"/>
        <end position="247"/>
    </location>
</feature>
<evidence type="ECO:0000313" key="10">
    <source>
        <dbReference type="EMBL" id="KUN34074.1"/>
    </source>
</evidence>
<dbReference type="AlphaFoldDB" id="A0A117QKY1"/>
<keyword evidence="11" id="KW-1185">Reference proteome</keyword>
<sequence length="312" mass="33577">MTRHPLGRYALRLVALLTALGLWQLLTALDVDIWLRFSQFPTVTDVTHAFAGRLTGSDYWTDLTDSLTRILSGFLLAAVLGVAVGVLVARSRLAEDLLGPVLEVVRPIPAIALVPVAILLFPSNEQGIVFITFTAAFFPVLVSTRHAVRALTPVWEEAVRTMGGGRWRILGSVVLPGALPGIFGGLSVGIGVSWICVISAEMISGQYGVGYRTWQDYTVVDYPGVFVGMVTIGVLGWVTSTAVELLGRRLTRWLPRTSYVPGGRSRSAVLPATAPVPGPVVVKAEGDSQYQSDAQQQGSGETEQEARDEHLV</sequence>
<dbReference type="GO" id="GO:0055085">
    <property type="term" value="P:transmembrane transport"/>
    <property type="evidence" value="ECO:0007669"/>
    <property type="project" value="InterPro"/>
</dbReference>
<evidence type="ECO:0000256" key="5">
    <source>
        <dbReference type="ARBA" id="ARBA00022989"/>
    </source>
</evidence>
<evidence type="ECO:0000256" key="4">
    <source>
        <dbReference type="ARBA" id="ARBA00022692"/>
    </source>
</evidence>
<dbReference type="PANTHER" id="PTHR30151:SF0">
    <property type="entry name" value="ABC TRANSPORTER PERMEASE PROTEIN MJ0413-RELATED"/>
    <property type="match status" value="1"/>
</dbReference>
<evidence type="ECO:0000256" key="1">
    <source>
        <dbReference type="ARBA" id="ARBA00004651"/>
    </source>
</evidence>
<dbReference type="PANTHER" id="PTHR30151">
    <property type="entry name" value="ALKANE SULFONATE ABC TRANSPORTER-RELATED, MEMBRANE SUBUNIT"/>
    <property type="match status" value="1"/>
</dbReference>
<dbReference type="SUPFAM" id="SSF161098">
    <property type="entry name" value="MetI-like"/>
    <property type="match status" value="1"/>
</dbReference>
<evidence type="ECO:0000259" key="9">
    <source>
        <dbReference type="PROSITE" id="PS50928"/>
    </source>
</evidence>
<dbReference type="PROSITE" id="PS50928">
    <property type="entry name" value="ABC_TM1"/>
    <property type="match status" value="1"/>
</dbReference>
<dbReference type="EMBL" id="LMWS01000041">
    <property type="protein sequence ID" value="KUN34074.1"/>
    <property type="molecule type" value="Genomic_DNA"/>
</dbReference>
<feature type="transmembrane region" description="Helical" evidence="7">
    <location>
        <begin position="70"/>
        <end position="89"/>
    </location>
</feature>
<feature type="transmembrane region" description="Helical" evidence="7">
    <location>
        <begin position="127"/>
        <end position="148"/>
    </location>
</feature>
<evidence type="ECO:0000256" key="6">
    <source>
        <dbReference type="ARBA" id="ARBA00023136"/>
    </source>
</evidence>
<dbReference type="RefSeq" id="WP_067240496.1">
    <property type="nucleotide sequence ID" value="NZ_KQ948562.1"/>
</dbReference>
<dbReference type="STRING" id="68231.AQJ30_30845"/>
<dbReference type="GeneID" id="91428978"/>
<name>A0A117QKY1_9ACTN</name>
<organism evidence="10 11">
    <name type="scientific">Streptomyces longwoodensis</name>
    <dbReference type="NCBI Taxonomy" id="68231"/>
    <lineage>
        <taxon>Bacteria</taxon>
        <taxon>Bacillati</taxon>
        <taxon>Actinomycetota</taxon>
        <taxon>Actinomycetes</taxon>
        <taxon>Kitasatosporales</taxon>
        <taxon>Streptomycetaceae</taxon>
        <taxon>Streptomyces</taxon>
    </lineage>
</organism>
<keyword evidence="3" id="KW-1003">Cell membrane</keyword>